<feature type="compositionally biased region" description="Basic residues" evidence="1">
    <location>
        <begin position="187"/>
        <end position="196"/>
    </location>
</feature>
<reference evidence="2" key="1">
    <citation type="journal article" date="2020" name="Stud. Mycol.">
        <title>101 Dothideomycetes genomes: a test case for predicting lifestyles and emergence of pathogens.</title>
        <authorList>
            <person name="Haridas S."/>
            <person name="Albert R."/>
            <person name="Binder M."/>
            <person name="Bloem J."/>
            <person name="Labutti K."/>
            <person name="Salamov A."/>
            <person name="Andreopoulos B."/>
            <person name="Baker S."/>
            <person name="Barry K."/>
            <person name="Bills G."/>
            <person name="Bluhm B."/>
            <person name="Cannon C."/>
            <person name="Castanera R."/>
            <person name="Culley D."/>
            <person name="Daum C."/>
            <person name="Ezra D."/>
            <person name="Gonzalez J."/>
            <person name="Henrissat B."/>
            <person name="Kuo A."/>
            <person name="Liang C."/>
            <person name="Lipzen A."/>
            <person name="Lutzoni F."/>
            <person name="Magnuson J."/>
            <person name="Mondo S."/>
            <person name="Nolan M."/>
            <person name="Ohm R."/>
            <person name="Pangilinan J."/>
            <person name="Park H.-J."/>
            <person name="Ramirez L."/>
            <person name="Alfaro M."/>
            <person name="Sun H."/>
            <person name="Tritt A."/>
            <person name="Yoshinaga Y."/>
            <person name="Zwiers L.-H."/>
            <person name="Turgeon B."/>
            <person name="Goodwin S."/>
            <person name="Spatafora J."/>
            <person name="Crous P."/>
            <person name="Grigoriev I."/>
        </authorList>
    </citation>
    <scope>NUCLEOTIDE SEQUENCE</scope>
    <source>
        <strain evidence="2">CBS 121410</strain>
    </source>
</reference>
<comment type="caution">
    <text evidence="2">The sequence shown here is derived from an EMBL/GenBank/DDBJ whole genome shotgun (WGS) entry which is preliminary data.</text>
</comment>
<dbReference type="Proteomes" id="UP000799776">
    <property type="component" value="Unassembled WGS sequence"/>
</dbReference>
<dbReference type="AlphaFoldDB" id="A0A9P4HPA3"/>
<dbReference type="EMBL" id="ML978750">
    <property type="protein sequence ID" value="KAF2083951.1"/>
    <property type="molecule type" value="Genomic_DNA"/>
</dbReference>
<organism evidence="2 3">
    <name type="scientific">Saccharata proteae CBS 121410</name>
    <dbReference type="NCBI Taxonomy" id="1314787"/>
    <lineage>
        <taxon>Eukaryota</taxon>
        <taxon>Fungi</taxon>
        <taxon>Dikarya</taxon>
        <taxon>Ascomycota</taxon>
        <taxon>Pezizomycotina</taxon>
        <taxon>Dothideomycetes</taxon>
        <taxon>Dothideomycetes incertae sedis</taxon>
        <taxon>Botryosphaeriales</taxon>
        <taxon>Saccharataceae</taxon>
        <taxon>Saccharata</taxon>
    </lineage>
</organism>
<sequence length="289" mass="32519">MATNSGAEGSRPATSPMSFPMMSDIEMYRFLMADEPFWKIAKLLGYEKNGPEALPPKTDAEAAKIINAVHQGGAVKTPEYWAAINRDSYEIKRQNARKSPGKARVLSAKGGDSDEDNSDISNDGHQRYASSSQLESSSGIGYEEEQAAAQLMMISAGFVPAPKINKQTKAKKAEKEDFPRSELAITRKQHSPKKPKVKEQDKEEKPDLAVIEEVIDQFLADEYSDPRWDDIDDDKISAVIDKMSGFLLKAVGRRQFNTRWELERVVYEEHEYLMEAFGGDIPEHLTRWD</sequence>
<keyword evidence="3" id="KW-1185">Reference proteome</keyword>
<feature type="region of interest" description="Disordered" evidence="1">
    <location>
        <begin position="93"/>
        <end position="140"/>
    </location>
</feature>
<evidence type="ECO:0000313" key="3">
    <source>
        <dbReference type="Proteomes" id="UP000799776"/>
    </source>
</evidence>
<gene>
    <name evidence="2" type="ORF">K490DRAFT_60032</name>
</gene>
<proteinExistence type="predicted"/>
<feature type="compositionally biased region" description="Basic and acidic residues" evidence="1">
    <location>
        <begin position="171"/>
        <end position="180"/>
    </location>
</feature>
<evidence type="ECO:0000256" key="1">
    <source>
        <dbReference type="SAM" id="MobiDB-lite"/>
    </source>
</evidence>
<name>A0A9P4HPA3_9PEZI</name>
<evidence type="ECO:0000313" key="2">
    <source>
        <dbReference type="EMBL" id="KAF2083951.1"/>
    </source>
</evidence>
<feature type="region of interest" description="Disordered" evidence="1">
    <location>
        <begin position="165"/>
        <end position="205"/>
    </location>
</feature>
<protein>
    <submittedName>
        <fullName evidence="2">Uncharacterized protein</fullName>
    </submittedName>
</protein>
<accession>A0A9P4HPA3</accession>